<keyword evidence="2 4" id="KW-0064">Aspartyl protease</keyword>
<dbReference type="Gene3D" id="2.40.70.10">
    <property type="entry name" value="Acid Proteases"/>
    <property type="match status" value="2"/>
</dbReference>
<evidence type="ECO:0000313" key="7">
    <source>
        <dbReference type="EMBL" id="KAK1750368.1"/>
    </source>
</evidence>
<dbReference type="InterPro" id="IPR033121">
    <property type="entry name" value="PEPTIDASE_A1"/>
</dbReference>
<feature type="chain" id="PRO_5042511689" evidence="5">
    <location>
        <begin position="20"/>
        <end position="468"/>
    </location>
</feature>
<feature type="signal peptide" evidence="5">
    <location>
        <begin position="1"/>
        <end position="19"/>
    </location>
</feature>
<sequence>MSSLAFLAAAAGLLTGASGAAVDGFPGATAGPGYLHVPLSPPTQDALLRKRADVAGTTNLELPNFGSFGYTIDISLGTPPQPLTVAVDTGSSELWVNPDCTKSSRAKNETIDGHVYVSVDGPITDPVECKKRGRYESSKSSSVSKADVDDRTISYLDETSAALSYVKDSITIGSLKIDDQIFGVAKTSQRTGIGIMGFGPGSFGFNNSGTYPLILTTMARQKVIASPAFSMHLNHLDNKTGSVLFGGVDKKKYSGSLAKIPFITVEKKFSNGQSFQHTSYYVKVKGAKLADKTLDVGGGDGFVASLDCGSGASLFPPALNKQICTTLNGTVQAGTDRCIVDCALRQRSGGLTISLDGKDIVQTFDNLIDENVHQEVSTCSVMVSDGAESPYILGAPFIRSTYSVFDWGNGNLHIAQSADCGSNIVAIGSGPDAVPSGNGECSSSLAVGTVVNSVLMFASAVLSGLFLL</sequence>
<dbReference type="PROSITE" id="PS51767">
    <property type="entry name" value="PEPTIDASE_A1"/>
    <property type="match status" value="1"/>
</dbReference>
<feature type="domain" description="Peptidase A1" evidence="6">
    <location>
        <begin position="70"/>
        <end position="415"/>
    </location>
</feature>
<dbReference type="PANTHER" id="PTHR47966:SF51">
    <property type="entry name" value="BETA-SITE APP-CLEAVING ENZYME, ISOFORM A-RELATED"/>
    <property type="match status" value="1"/>
</dbReference>
<dbReference type="GO" id="GO:0006508">
    <property type="term" value="P:proteolysis"/>
    <property type="evidence" value="ECO:0007669"/>
    <property type="project" value="UniProtKB-KW"/>
</dbReference>
<evidence type="ECO:0000313" key="8">
    <source>
        <dbReference type="Proteomes" id="UP001239445"/>
    </source>
</evidence>
<dbReference type="SUPFAM" id="SSF50630">
    <property type="entry name" value="Acid proteases"/>
    <property type="match status" value="1"/>
</dbReference>
<comment type="caution">
    <text evidence="7">The sequence shown here is derived from an EMBL/GenBank/DDBJ whole genome shotgun (WGS) entry which is preliminary data.</text>
</comment>
<dbReference type="PRINTS" id="PR00792">
    <property type="entry name" value="PEPSIN"/>
</dbReference>
<proteinExistence type="inferred from homology"/>
<evidence type="ECO:0000259" key="6">
    <source>
        <dbReference type="PROSITE" id="PS51767"/>
    </source>
</evidence>
<dbReference type="PANTHER" id="PTHR47966">
    <property type="entry name" value="BETA-SITE APP-CLEAVING ENZYME, ISOFORM A-RELATED"/>
    <property type="match status" value="1"/>
</dbReference>
<evidence type="ECO:0000256" key="2">
    <source>
        <dbReference type="ARBA" id="ARBA00022750"/>
    </source>
</evidence>
<keyword evidence="4" id="KW-0378">Hydrolase</keyword>
<dbReference type="EMBL" id="MU839847">
    <property type="protein sequence ID" value="KAK1750368.1"/>
    <property type="molecule type" value="Genomic_DNA"/>
</dbReference>
<dbReference type="Pfam" id="PF00026">
    <property type="entry name" value="Asp"/>
    <property type="match status" value="1"/>
</dbReference>
<protein>
    <submittedName>
        <fullName evidence="7">Acid protease</fullName>
    </submittedName>
</protein>
<evidence type="ECO:0000256" key="1">
    <source>
        <dbReference type="ARBA" id="ARBA00007447"/>
    </source>
</evidence>
<dbReference type="AlphaFoldDB" id="A0AAJ0B2B4"/>
<dbReference type="InterPro" id="IPR001969">
    <property type="entry name" value="Aspartic_peptidase_AS"/>
</dbReference>
<organism evidence="7 8">
    <name type="scientific">Echria macrotheca</name>
    <dbReference type="NCBI Taxonomy" id="438768"/>
    <lineage>
        <taxon>Eukaryota</taxon>
        <taxon>Fungi</taxon>
        <taxon>Dikarya</taxon>
        <taxon>Ascomycota</taxon>
        <taxon>Pezizomycotina</taxon>
        <taxon>Sordariomycetes</taxon>
        <taxon>Sordariomycetidae</taxon>
        <taxon>Sordariales</taxon>
        <taxon>Schizotheciaceae</taxon>
        <taxon>Echria</taxon>
    </lineage>
</organism>
<keyword evidence="5" id="KW-0732">Signal</keyword>
<dbReference type="PROSITE" id="PS00141">
    <property type="entry name" value="ASP_PROTEASE"/>
    <property type="match status" value="1"/>
</dbReference>
<feature type="active site" evidence="3">
    <location>
        <position position="307"/>
    </location>
</feature>
<dbReference type="InterPro" id="IPR021109">
    <property type="entry name" value="Peptidase_aspartic_dom_sf"/>
</dbReference>
<evidence type="ECO:0000256" key="5">
    <source>
        <dbReference type="SAM" id="SignalP"/>
    </source>
</evidence>
<evidence type="ECO:0000256" key="3">
    <source>
        <dbReference type="PIRSR" id="PIRSR601461-1"/>
    </source>
</evidence>
<reference evidence="7" key="1">
    <citation type="submission" date="2023-06" db="EMBL/GenBank/DDBJ databases">
        <title>Genome-scale phylogeny and comparative genomics of the fungal order Sordariales.</title>
        <authorList>
            <consortium name="Lawrence Berkeley National Laboratory"/>
            <person name="Hensen N."/>
            <person name="Bonometti L."/>
            <person name="Westerberg I."/>
            <person name="Brannstrom I.O."/>
            <person name="Guillou S."/>
            <person name="Cros-Aarteil S."/>
            <person name="Calhoun S."/>
            <person name="Haridas S."/>
            <person name="Kuo A."/>
            <person name="Mondo S."/>
            <person name="Pangilinan J."/>
            <person name="Riley R."/>
            <person name="Labutti K."/>
            <person name="Andreopoulos B."/>
            <person name="Lipzen A."/>
            <person name="Chen C."/>
            <person name="Yanf M."/>
            <person name="Daum C."/>
            <person name="Ng V."/>
            <person name="Clum A."/>
            <person name="Steindorff A."/>
            <person name="Ohm R."/>
            <person name="Martin F."/>
            <person name="Silar P."/>
            <person name="Natvig D."/>
            <person name="Lalanne C."/>
            <person name="Gautier V."/>
            <person name="Ament-Velasquez S.L."/>
            <person name="Kruys A."/>
            <person name="Hutchinson M.I."/>
            <person name="Powell A.J."/>
            <person name="Barry K."/>
            <person name="Miller A.N."/>
            <person name="Grigoriev I.V."/>
            <person name="Debuchy R."/>
            <person name="Gladieux P."/>
            <person name="Thoren M.H."/>
            <person name="Johannesson H."/>
        </authorList>
    </citation>
    <scope>NUCLEOTIDE SEQUENCE</scope>
    <source>
        <strain evidence="7">PSN4</strain>
    </source>
</reference>
<feature type="active site" evidence="3">
    <location>
        <position position="88"/>
    </location>
</feature>
<dbReference type="Proteomes" id="UP001239445">
    <property type="component" value="Unassembled WGS sequence"/>
</dbReference>
<keyword evidence="8" id="KW-1185">Reference proteome</keyword>
<dbReference type="GO" id="GO:0004190">
    <property type="term" value="F:aspartic-type endopeptidase activity"/>
    <property type="evidence" value="ECO:0007669"/>
    <property type="project" value="UniProtKB-KW"/>
</dbReference>
<keyword evidence="4 7" id="KW-0645">Protease</keyword>
<evidence type="ECO:0000256" key="4">
    <source>
        <dbReference type="RuleBase" id="RU000454"/>
    </source>
</evidence>
<name>A0AAJ0B2B4_9PEZI</name>
<dbReference type="InterPro" id="IPR001461">
    <property type="entry name" value="Aspartic_peptidase_A1"/>
</dbReference>
<comment type="similarity">
    <text evidence="1 4">Belongs to the peptidase A1 family.</text>
</comment>
<gene>
    <name evidence="7" type="ORF">QBC47DRAFT_418141</name>
</gene>
<accession>A0AAJ0B2B4</accession>